<dbReference type="AlphaFoldDB" id="A0A6H9WF98"/>
<sequence>MRQVLVLNRDIAAPPAAVWRVISEIDERPGRLRGVESVERLPGPDGAIVEGYRVGTAWRETRRMFGRTASEDLVVTSVDPGRSTTIEASAGSIHYVTAFHLAPAPFDGTTLTFEFSGDDRGPRRRASAFVLDIVGSVGRAATKRAMLRDLDDIAKAAEALGR</sequence>
<gene>
    <name evidence="1" type="ORF">F8O04_04845</name>
</gene>
<dbReference type="SUPFAM" id="SSF55961">
    <property type="entry name" value="Bet v1-like"/>
    <property type="match status" value="1"/>
</dbReference>
<dbReference type="CDD" id="cd07812">
    <property type="entry name" value="SRPBCC"/>
    <property type="match status" value="1"/>
</dbReference>
<keyword evidence="2" id="KW-1185">Reference proteome</keyword>
<dbReference type="Proteomes" id="UP000431744">
    <property type="component" value="Unassembled WGS sequence"/>
</dbReference>
<dbReference type="OrthoDB" id="4773254at2"/>
<protein>
    <submittedName>
        <fullName evidence="1">SRPBCC family protein</fullName>
    </submittedName>
</protein>
<comment type="caution">
    <text evidence="1">The sequence shown here is derived from an EMBL/GenBank/DDBJ whole genome shotgun (WGS) entry which is preliminary data.</text>
</comment>
<dbReference type="Pfam" id="PF10604">
    <property type="entry name" value="Polyketide_cyc2"/>
    <property type="match status" value="1"/>
</dbReference>
<dbReference type="InterPro" id="IPR023393">
    <property type="entry name" value="START-like_dom_sf"/>
</dbReference>
<dbReference type="RefSeq" id="WP_158028172.1">
    <property type="nucleotide sequence ID" value="NZ_BMHG01000001.1"/>
</dbReference>
<evidence type="ECO:0000313" key="2">
    <source>
        <dbReference type="Proteomes" id="UP000431744"/>
    </source>
</evidence>
<organism evidence="1 2">
    <name type="scientific">Pseudoclavibacter endophyticus</name>
    <dbReference type="NCBI Taxonomy" id="1778590"/>
    <lineage>
        <taxon>Bacteria</taxon>
        <taxon>Bacillati</taxon>
        <taxon>Actinomycetota</taxon>
        <taxon>Actinomycetes</taxon>
        <taxon>Micrococcales</taxon>
        <taxon>Microbacteriaceae</taxon>
        <taxon>Pseudoclavibacter</taxon>
    </lineage>
</organism>
<proteinExistence type="predicted"/>
<reference evidence="1 2" key="1">
    <citation type="submission" date="2019-09" db="EMBL/GenBank/DDBJ databases">
        <title>Phylogeny of genus Pseudoclavibacter and closely related genus.</title>
        <authorList>
            <person name="Li Y."/>
        </authorList>
    </citation>
    <scope>NUCLEOTIDE SEQUENCE [LARGE SCALE GENOMIC DNA]</scope>
    <source>
        <strain evidence="1 2">EGI 60007</strain>
    </source>
</reference>
<name>A0A6H9WF98_9MICO</name>
<dbReference type="InterPro" id="IPR019587">
    <property type="entry name" value="Polyketide_cyclase/dehydratase"/>
</dbReference>
<evidence type="ECO:0000313" key="1">
    <source>
        <dbReference type="EMBL" id="KAB1649582.1"/>
    </source>
</evidence>
<dbReference type="Gene3D" id="3.30.530.20">
    <property type="match status" value="1"/>
</dbReference>
<accession>A0A6H9WF98</accession>
<dbReference type="EMBL" id="WBJY01000001">
    <property type="protein sequence ID" value="KAB1649582.1"/>
    <property type="molecule type" value="Genomic_DNA"/>
</dbReference>